<dbReference type="OrthoDB" id="317332at2"/>
<keyword evidence="3" id="KW-1185">Reference proteome</keyword>
<dbReference type="SUPFAM" id="SSF54593">
    <property type="entry name" value="Glyoxalase/Bleomycin resistance protein/Dihydroxybiphenyl dioxygenase"/>
    <property type="match status" value="1"/>
</dbReference>
<dbReference type="PANTHER" id="PTHR43279">
    <property type="entry name" value="CATECHOL-2,3-DIOXYGENASE"/>
    <property type="match status" value="1"/>
</dbReference>
<accession>A0A2R7YY95</accession>
<dbReference type="InterPro" id="IPR004360">
    <property type="entry name" value="Glyas_Fos-R_dOase_dom"/>
</dbReference>
<dbReference type="AlphaFoldDB" id="A0A2R7YY95"/>
<sequence length="164" mass="18247">MSIPAVRLNHAVLFVADLQRAVDFYTSAFDMEVAASEPRANAAFLRLTHGDNHHDLGLFGIGADQVKRPGIGLYHLAWQVDTIEQLEQARLSLAEHDAYTGESSHGATKSIYGKDPDGNEFEIMWMLPREDWGRFEHEAPVERLDLATEVSTWSGVRTAGTIAR</sequence>
<organism evidence="2 3">
    <name type="scientific">Nocardioides currus</name>
    <dbReference type="NCBI Taxonomy" id="2133958"/>
    <lineage>
        <taxon>Bacteria</taxon>
        <taxon>Bacillati</taxon>
        <taxon>Actinomycetota</taxon>
        <taxon>Actinomycetes</taxon>
        <taxon>Propionibacteriales</taxon>
        <taxon>Nocardioidaceae</taxon>
        <taxon>Nocardioides</taxon>
    </lineage>
</organism>
<dbReference type="Proteomes" id="UP000244867">
    <property type="component" value="Unassembled WGS sequence"/>
</dbReference>
<evidence type="ECO:0000313" key="3">
    <source>
        <dbReference type="Proteomes" id="UP000244867"/>
    </source>
</evidence>
<dbReference type="RefSeq" id="WP_108344263.1">
    <property type="nucleotide sequence ID" value="NZ_PYXZ01000003.1"/>
</dbReference>
<proteinExistence type="predicted"/>
<comment type="caution">
    <text evidence="2">The sequence shown here is derived from an EMBL/GenBank/DDBJ whole genome shotgun (WGS) entry which is preliminary data.</text>
</comment>
<dbReference type="Gene3D" id="3.10.180.10">
    <property type="entry name" value="2,3-Dihydroxybiphenyl 1,2-Dioxygenase, domain 1"/>
    <property type="match status" value="1"/>
</dbReference>
<feature type="domain" description="VOC" evidence="1">
    <location>
        <begin position="7"/>
        <end position="126"/>
    </location>
</feature>
<dbReference type="PROSITE" id="PS51819">
    <property type="entry name" value="VOC"/>
    <property type="match status" value="1"/>
</dbReference>
<reference evidence="2 3" key="1">
    <citation type="submission" date="2018-03" db="EMBL/GenBank/DDBJ databases">
        <authorList>
            <person name="Keele B.F."/>
        </authorList>
    </citation>
    <scope>NUCLEOTIDE SEQUENCE [LARGE SCALE GENOMIC DNA]</scope>
    <source>
        <strain evidence="2 3">IB-3</strain>
    </source>
</reference>
<evidence type="ECO:0000259" key="1">
    <source>
        <dbReference type="PROSITE" id="PS51819"/>
    </source>
</evidence>
<gene>
    <name evidence="2" type="ORF">C7S10_09895</name>
</gene>
<dbReference type="CDD" id="cd06587">
    <property type="entry name" value="VOC"/>
    <property type="match status" value="1"/>
</dbReference>
<dbReference type="Pfam" id="PF00903">
    <property type="entry name" value="Glyoxalase"/>
    <property type="match status" value="1"/>
</dbReference>
<dbReference type="InterPro" id="IPR029068">
    <property type="entry name" value="Glyas_Bleomycin-R_OHBP_Dase"/>
</dbReference>
<name>A0A2R7YY95_9ACTN</name>
<evidence type="ECO:0000313" key="2">
    <source>
        <dbReference type="EMBL" id="PUA81321.1"/>
    </source>
</evidence>
<protein>
    <submittedName>
        <fullName evidence="2">Glyoxalase</fullName>
    </submittedName>
</protein>
<dbReference type="InterPro" id="IPR037523">
    <property type="entry name" value="VOC_core"/>
</dbReference>
<dbReference type="EMBL" id="PYXZ01000003">
    <property type="protein sequence ID" value="PUA81321.1"/>
    <property type="molecule type" value="Genomic_DNA"/>
</dbReference>
<dbReference type="PANTHER" id="PTHR43279:SF1">
    <property type="entry name" value="CATECHOL-2,3-DIOXYGENASE"/>
    <property type="match status" value="1"/>
</dbReference>